<dbReference type="STRING" id="4537.A0A0E0ML75"/>
<dbReference type="Pfam" id="PF00067">
    <property type="entry name" value="p450"/>
    <property type="match status" value="1"/>
</dbReference>
<dbReference type="Proteomes" id="UP000026962">
    <property type="component" value="Chromosome 12"/>
</dbReference>
<evidence type="ECO:0000256" key="13">
    <source>
        <dbReference type="ARBA" id="ARBA00067081"/>
    </source>
</evidence>
<keyword evidence="7" id="KW-0408">Iron</keyword>
<name>A0A0E0ML75_ORYPU</name>
<evidence type="ECO:0000256" key="11">
    <source>
        <dbReference type="ARBA" id="ARBA00057103"/>
    </source>
</evidence>
<dbReference type="FunFam" id="1.10.630.10:FF:000024">
    <property type="entry name" value="Allene oxide synthase, chloroplastic"/>
    <property type="match status" value="1"/>
</dbReference>
<evidence type="ECO:0000313" key="15">
    <source>
        <dbReference type="Proteomes" id="UP000026962"/>
    </source>
</evidence>
<dbReference type="InterPro" id="IPR036396">
    <property type="entry name" value="Cyt_P450_sf"/>
</dbReference>
<dbReference type="GO" id="GO:0020037">
    <property type="term" value="F:heme binding"/>
    <property type="evidence" value="ECO:0007669"/>
    <property type="project" value="InterPro"/>
</dbReference>
<keyword evidence="9" id="KW-0275">Fatty acid biosynthesis</keyword>
<dbReference type="GO" id="GO:0031408">
    <property type="term" value="P:oxylipin biosynthetic process"/>
    <property type="evidence" value="ECO:0007669"/>
    <property type="project" value="UniProtKB-KW"/>
</dbReference>
<comment type="pathway">
    <text evidence="12">Lipid metabolism; oxylipin biosynthesis.</text>
</comment>
<keyword evidence="6" id="KW-0276">Fatty acid metabolism</keyword>
<dbReference type="GO" id="GO:0006633">
    <property type="term" value="P:fatty acid biosynthetic process"/>
    <property type="evidence" value="ECO:0007669"/>
    <property type="project" value="UniProtKB-KW"/>
</dbReference>
<dbReference type="Gramene" id="OPUNC12G07370.1">
    <property type="protein sequence ID" value="OPUNC12G07370.1"/>
    <property type="gene ID" value="OPUNC12G07370"/>
</dbReference>
<dbReference type="eggNOG" id="ENOG502QQNS">
    <property type="taxonomic scope" value="Eukaryota"/>
</dbReference>
<evidence type="ECO:0000256" key="2">
    <source>
        <dbReference type="ARBA" id="ARBA00022516"/>
    </source>
</evidence>
<dbReference type="GO" id="GO:0016705">
    <property type="term" value="F:oxidoreductase activity, acting on paired donors, with incorporation or reduction of molecular oxygen"/>
    <property type="evidence" value="ECO:0007669"/>
    <property type="project" value="InterPro"/>
</dbReference>
<dbReference type="GO" id="GO:0005506">
    <property type="term" value="F:iron ion binding"/>
    <property type="evidence" value="ECO:0007669"/>
    <property type="project" value="InterPro"/>
</dbReference>
<comment type="similarity">
    <text evidence="1">Belongs to the cytochrome P450 family.</text>
</comment>
<evidence type="ECO:0000256" key="6">
    <source>
        <dbReference type="ARBA" id="ARBA00022832"/>
    </source>
</evidence>
<evidence type="ECO:0000256" key="5">
    <source>
        <dbReference type="ARBA" id="ARBA00022767"/>
    </source>
</evidence>
<evidence type="ECO:0000256" key="12">
    <source>
        <dbReference type="ARBA" id="ARBA00060657"/>
    </source>
</evidence>
<evidence type="ECO:0000256" key="7">
    <source>
        <dbReference type="ARBA" id="ARBA00023004"/>
    </source>
</evidence>
<keyword evidence="2" id="KW-0444">Lipid biosynthesis</keyword>
<evidence type="ECO:0000256" key="4">
    <source>
        <dbReference type="ARBA" id="ARBA00022723"/>
    </source>
</evidence>
<evidence type="ECO:0000313" key="14">
    <source>
        <dbReference type="EnsemblPlants" id="OPUNC12G07370.1"/>
    </source>
</evidence>
<sequence length="489" mass="53089">MEGSHAADIVAPRAVPVPGSYGVPFISAVRDRLDFFYLQGQDKYFESRAEMYGSTVVRVNVPPGPFMARDPRVVALLDAKSFPVLFDVDKVEKRDVFTGTYMPSVSLTGGHRVCSYLDPSEPNHGKLKQMLFTLLASRKDAVVPAFRSNFAALLDAVETQLASNGKADFTGLNDVTSFEFIGEAYFGVRPSSSAALGASGSRKAGRWLLWQICPVFTFGLPMIVEDPLLHTVPLPPFLVSSDYKALYTYFAAAAASSRALDAAVGLGLSREEACHNLLFATVFNSYGGLKLLLPGILARVAASGEKLHERLAKEIRDAVASTGGGEVTPAALEQMELTKSVVWEVLRLDPPVKFQYGRAKADMEVESHDASYSIKKGEMLFGYQPCATRDARVFGPTAREFVGDRFVGEEGRKLLRYVYWSNGRETENPSVGNKQCPGKNLVVLVGRLLLVELFLRYDTFAAELVGATANVVITGVTRAATSVSIPATA</sequence>
<dbReference type="GO" id="GO:0016125">
    <property type="term" value="P:sterol metabolic process"/>
    <property type="evidence" value="ECO:0007669"/>
    <property type="project" value="TreeGrafter"/>
</dbReference>
<organism evidence="14">
    <name type="scientific">Oryza punctata</name>
    <name type="common">Red rice</name>
    <dbReference type="NCBI Taxonomy" id="4537"/>
    <lineage>
        <taxon>Eukaryota</taxon>
        <taxon>Viridiplantae</taxon>
        <taxon>Streptophyta</taxon>
        <taxon>Embryophyta</taxon>
        <taxon>Tracheophyta</taxon>
        <taxon>Spermatophyta</taxon>
        <taxon>Magnoliopsida</taxon>
        <taxon>Liliopsida</taxon>
        <taxon>Poales</taxon>
        <taxon>Poaceae</taxon>
        <taxon>BOP clade</taxon>
        <taxon>Oryzoideae</taxon>
        <taxon>Oryzeae</taxon>
        <taxon>Oryzinae</taxon>
        <taxon>Oryza</taxon>
    </lineage>
</organism>
<dbReference type="PANTHER" id="PTHR24286">
    <property type="entry name" value="CYTOCHROME P450 26"/>
    <property type="match status" value="1"/>
</dbReference>
<keyword evidence="5" id="KW-0925">Oxylipin biosynthesis</keyword>
<keyword evidence="3" id="KW-0349">Heme</keyword>
<dbReference type="GO" id="GO:0004497">
    <property type="term" value="F:monooxygenase activity"/>
    <property type="evidence" value="ECO:0007669"/>
    <property type="project" value="InterPro"/>
</dbReference>
<dbReference type="GO" id="GO:0009978">
    <property type="term" value="F:allene oxide synthase activity"/>
    <property type="evidence" value="ECO:0007669"/>
    <property type="project" value="UniProtKB-EC"/>
</dbReference>
<keyword evidence="8" id="KW-0443">Lipid metabolism</keyword>
<evidence type="ECO:0000256" key="8">
    <source>
        <dbReference type="ARBA" id="ARBA00023098"/>
    </source>
</evidence>
<evidence type="ECO:0000256" key="1">
    <source>
        <dbReference type="ARBA" id="ARBA00010617"/>
    </source>
</evidence>
<dbReference type="EC" id="4.2.1.92" evidence="13"/>
<dbReference type="Gene3D" id="1.10.630.10">
    <property type="entry name" value="Cytochrome P450"/>
    <property type="match status" value="1"/>
</dbReference>
<evidence type="ECO:0000256" key="10">
    <source>
        <dbReference type="ARBA" id="ARBA00023239"/>
    </source>
</evidence>
<dbReference type="PANTHER" id="PTHR24286:SF302">
    <property type="entry name" value="ALLENE OXIDE SYNTHASE 2"/>
    <property type="match status" value="1"/>
</dbReference>
<dbReference type="InterPro" id="IPR001128">
    <property type="entry name" value="Cyt_P450"/>
</dbReference>
<dbReference type="CDD" id="cd11071">
    <property type="entry name" value="CYP74"/>
    <property type="match status" value="1"/>
</dbReference>
<evidence type="ECO:0000256" key="9">
    <source>
        <dbReference type="ARBA" id="ARBA00023160"/>
    </source>
</evidence>
<keyword evidence="4" id="KW-0479">Metal-binding</keyword>
<proteinExistence type="inferred from homology"/>
<comment type="function">
    <text evidence="11">Involved in the biosynthesis of jasmonic acid, a growth regulator that is implicated also as a signaling molecule in plant defense. Converts 13-hydroperoxylinolenic acid to 12,13-epoxylinolenic acid.</text>
</comment>
<protein>
    <recommendedName>
        <fullName evidence="13">hydroperoxide dehydratase</fullName>
        <ecNumber evidence="13">4.2.1.92</ecNumber>
    </recommendedName>
</protein>
<keyword evidence="15" id="KW-1185">Reference proteome</keyword>
<dbReference type="HOGENOM" id="CLU_045757_0_0_1"/>
<dbReference type="SUPFAM" id="SSF48264">
    <property type="entry name" value="Cytochrome P450"/>
    <property type="match status" value="1"/>
</dbReference>
<evidence type="ECO:0000256" key="3">
    <source>
        <dbReference type="ARBA" id="ARBA00022617"/>
    </source>
</evidence>
<reference evidence="14" key="2">
    <citation type="submission" date="2018-05" db="EMBL/GenBank/DDBJ databases">
        <title>OpunRS2 (Oryza punctata Reference Sequence Version 2).</title>
        <authorList>
            <person name="Zhang J."/>
            <person name="Kudrna D."/>
            <person name="Lee S."/>
            <person name="Talag J."/>
            <person name="Welchert J."/>
            <person name="Wing R.A."/>
        </authorList>
    </citation>
    <scope>NUCLEOTIDE SEQUENCE [LARGE SCALE GENOMIC DNA]</scope>
</reference>
<dbReference type="AlphaFoldDB" id="A0A0E0ML75"/>
<dbReference type="EnsemblPlants" id="OPUNC12G07370.1">
    <property type="protein sequence ID" value="OPUNC12G07370.1"/>
    <property type="gene ID" value="OPUNC12G07370"/>
</dbReference>
<reference evidence="14" key="1">
    <citation type="submission" date="2015-04" db="UniProtKB">
        <authorList>
            <consortium name="EnsemblPlants"/>
        </authorList>
    </citation>
    <scope>IDENTIFICATION</scope>
</reference>
<accession>A0A0E0ML75</accession>
<keyword evidence="10" id="KW-0456">Lyase</keyword>